<feature type="domain" description="DUF6286" evidence="2">
    <location>
        <begin position="67"/>
        <end position="171"/>
    </location>
</feature>
<reference evidence="3 4" key="1">
    <citation type="journal article" date="2019" name="Int. J. Syst. Evol. Microbiol.">
        <title>The Global Catalogue of Microorganisms (GCM) 10K type strain sequencing project: providing services to taxonomists for standard genome sequencing and annotation.</title>
        <authorList>
            <consortium name="The Broad Institute Genomics Platform"/>
            <consortium name="The Broad Institute Genome Sequencing Center for Infectious Disease"/>
            <person name="Wu L."/>
            <person name="Ma J."/>
        </authorList>
    </citation>
    <scope>NUCLEOTIDE SEQUENCE [LARGE SCALE GENOMIC DNA]</scope>
    <source>
        <strain evidence="3 4">JCM 13249</strain>
    </source>
</reference>
<proteinExistence type="predicted"/>
<gene>
    <name evidence="3" type="ORF">GCM10009681_11390</name>
</gene>
<organism evidence="3 4">
    <name type="scientific">Luedemannella helvata</name>
    <dbReference type="NCBI Taxonomy" id="349315"/>
    <lineage>
        <taxon>Bacteria</taxon>
        <taxon>Bacillati</taxon>
        <taxon>Actinomycetota</taxon>
        <taxon>Actinomycetes</taxon>
        <taxon>Micromonosporales</taxon>
        <taxon>Micromonosporaceae</taxon>
        <taxon>Luedemannella</taxon>
    </lineage>
</organism>
<comment type="caution">
    <text evidence="3">The sequence shown here is derived from an EMBL/GenBank/DDBJ whole genome shotgun (WGS) entry which is preliminary data.</text>
</comment>
<keyword evidence="4" id="KW-1185">Reference proteome</keyword>
<keyword evidence="1" id="KW-0472">Membrane</keyword>
<protein>
    <recommendedName>
        <fullName evidence="2">DUF6286 domain-containing protein</fullName>
    </recommendedName>
</protein>
<keyword evidence="1" id="KW-1133">Transmembrane helix</keyword>
<evidence type="ECO:0000256" key="1">
    <source>
        <dbReference type="SAM" id="Phobius"/>
    </source>
</evidence>
<dbReference type="Pfam" id="PF19803">
    <property type="entry name" value="DUF6286"/>
    <property type="match status" value="1"/>
</dbReference>
<keyword evidence="1" id="KW-0812">Transmembrane</keyword>
<feature type="transmembrane region" description="Helical" evidence="1">
    <location>
        <begin position="57"/>
        <end position="74"/>
    </location>
</feature>
<evidence type="ECO:0000259" key="2">
    <source>
        <dbReference type="Pfam" id="PF19803"/>
    </source>
</evidence>
<evidence type="ECO:0000313" key="4">
    <source>
        <dbReference type="Proteomes" id="UP001500655"/>
    </source>
</evidence>
<sequence>MRTANRIGALLLGLVLFAGGLLVAVEAVSVAVRGEGWPLPLHGVFDTLTTTTAGDQSFLIVSIAVGVVGLIIFLSQVRPWAPNLVAVNAARSDGTWWMARRSVERRMASAANDVTGVQQARAHVRGGRRKWRVTIAGRGPADQRDAVTEAVQRELGRLDAPADTGLSVRLRPGRVA</sequence>
<dbReference type="Proteomes" id="UP001500655">
    <property type="component" value="Unassembled WGS sequence"/>
</dbReference>
<accession>A0ABN2JXA1</accession>
<name>A0ABN2JXA1_9ACTN</name>
<dbReference type="InterPro" id="IPR046253">
    <property type="entry name" value="DUF6286"/>
</dbReference>
<dbReference type="EMBL" id="BAAALS010000004">
    <property type="protein sequence ID" value="GAA1742345.1"/>
    <property type="molecule type" value="Genomic_DNA"/>
</dbReference>
<evidence type="ECO:0000313" key="3">
    <source>
        <dbReference type="EMBL" id="GAA1742345.1"/>
    </source>
</evidence>
<dbReference type="RefSeq" id="WP_344077588.1">
    <property type="nucleotide sequence ID" value="NZ_BAAALS010000004.1"/>
</dbReference>